<dbReference type="InterPro" id="IPR003795">
    <property type="entry name" value="DUF192"/>
</dbReference>
<name>A0AAQ1G7M4_9GAMM</name>
<evidence type="ECO:0000313" key="2">
    <source>
        <dbReference type="EMBL" id="SEG39245.1"/>
    </source>
</evidence>
<dbReference type="Gene3D" id="2.60.120.1140">
    <property type="entry name" value="Protein of unknown function DUF192"/>
    <property type="match status" value="1"/>
</dbReference>
<evidence type="ECO:0008006" key="4">
    <source>
        <dbReference type="Google" id="ProtNLM"/>
    </source>
</evidence>
<feature type="signal peptide" evidence="1">
    <location>
        <begin position="1"/>
        <end position="22"/>
    </location>
</feature>
<organism evidence="2 3">
    <name type="scientific">Halopseudomonas aestusnigri</name>
    <dbReference type="NCBI Taxonomy" id="857252"/>
    <lineage>
        <taxon>Bacteria</taxon>
        <taxon>Pseudomonadati</taxon>
        <taxon>Pseudomonadota</taxon>
        <taxon>Gammaproteobacteria</taxon>
        <taxon>Pseudomonadales</taxon>
        <taxon>Pseudomonadaceae</taxon>
        <taxon>Halopseudomonas</taxon>
    </lineage>
</organism>
<keyword evidence="1" id="KW-0732">Signal</keyword>
<dbReference type="EMBL" id="FNVE01000006">
    <property type="protein sequence ID" value="SEG39245.1"/>
    <property type="molecule type" value="Genomic_DNA"/>
</dbReference>
<evidence type="ECO:0000256" key="1">
    <source>
        <dbReference type="SAM" id="SignalP"/>
    </source>
</evidence>
<proteinExistence type="predicted"/>
<dbReference type="RefSeq" id="WP_088275872.1">
    <property type="nucleotide sequence ID" value="NZ_FNVE01000006.1"/>
</dbReference>
<dbReference type="PANTHER" id="PTHR37953">
    <property type="entry name" value="UPF0127 PROTEIN MJ1496"/>
    <property type="match status" value="1"/>
</dbReference>
<dbReference type="InterPro" id="IPR038695">
    <property type="entry name" value="Saro_0823-like_sf"/>
</dbReference>
<sequence length="151" mass="16262">MKPIACALAFSTLLMAPLAALGSALTVRLAETDFVMEVVADPDSRRQGLMGRENLPSGTGMLFDFPDGTRPAIWMRNMQISLDLVFVAADGRIAHLFERVPPCADLPCAIYQAEAPLRWVLELPAGSVDTLGLKVGDNLDLSMLPAEPPLN</sequence>
<keyword evidence="3" id="KW-1185">Reference proteome</keyword>
<reference evidence="2 3" key="1">
    <citation type="submission" date="2016-10" db="EMBL/GenBank/DDBJ databases">
        <authorList>
            <person name="Varghese N."/>
            <person name="Submissions S."/>
        </authorList>
    </citation>
    <scope>NUCLEOTIDE SEQUENCE [LARGE SCALE GENOMIC DNA]</scope>
    <source>
        <strain evidence="2 3">CECT 8317</strain>
    </source>
</reference>
<dbReference type="Pfam" id="PF02643">
    <property type="entry name" value="DUF192"/>
    <property type="match status" value="1"/>
</dbReference>
<evidence type="ECO:0000313" key="3">
    <source>
        <dbReference type="Proteomes" id="UP000243518"/>
    </source>
</evidence>
<dbReference type="PANTHER" id="PTHR37953:SF1">
    <property type="entry name" value="UPF0127 PROTEIN MJ1496"/>
    <property type="match status" value="1"/>
</dbReference>
<accession>A0AAQ1G7M4</accession>
<dbReference type="AlphaFoldDB" id="A0AAQ1G7M4"/>
<gene>
    <name evidence="2" type="ORF">SAMN05216586_10656</name>
</gene>
<dbReference type="Proteomes" id="UP000243518">
    <property type="component" value="Unassembled WGS sequence"/>
</dbReference>
<feature type="chain" id="PRO_5042936700" description="DUF192 domain-containing protein" evidence="1">
    <location>
        <begin position="23"/>
        <end position="151"/>
    </location>
</feature>
<comment type="caution">
    <text evidence="2">The sequence shown here is derived from an EMBL/GenBank/DDBJ whole genome shotgun (WGS) entry which is preliminary data.</text>
</comment>
<protein>
    <recommendedName>
        <fullName evidence="4">DUF192 domain-containing protein</fullName>
    </recommendedName>
</protein>